<name>A0A8J3DD82_9BACT</name>
<dbReference type="Gene3D" id="3.90.640.10">
    <property type="entry name" value="Actin, Chain A, domain 4"/>
    <property type="match status" value="1"/>
</dbReference>
<reference evidence="4" key="2">
    <citation type="submission" date="2020-09" db="EMBL/GenBank/DDBJ databases">
        <authorList>
            <person name="Sun Q."/>
            <person name="Kim S."/>
        </authorList>
    </citation>
    <scope>NUCLEOTIDE SEQUENCE</scope>
    <source>
        <strain evidence="4">KCTC 12870</strain>
    </source>
</reference>
<keyword evidence="5" id="KW-1185">Reference proteome</keyword>
<dbReference type="EMBL" id="BMXG01000030">
    <property type="protein sequence ID" value="GHC12847.1"/>
    <property type="molecule type" value="Genomic_DNA"/>
</dbReference>
<evidence type="ECO:0000313" key="5">
    <source>
        <dbReference type="Proteomes" id="UP000642829"/>
    </source>
</evidence>
<sequence>MNETHCLGIDLGTSNSALTLASLDERVLSVLPVTQAFGPHSVGEQAGLPSALYLPNEGEFEDDAFSVPGLDSTKPGFVGRFAREHGAQSPDRLVTSAKSWLCHGQIDHRQPILPWGSISVPTEQKVSPLTATQRYLEVLKASVAPLESTQVVLTVPASFDEAARQLTLEAAQAAGLGDVILMEEPQAAFYAWLEKMGGDWRSHVKPGDLVLVCDVGGGTSDFSLIAVSDSGGELQLERVSVGEHILLGGDNLDLALAFALRAQIEAEGASIDDWQFLALIHSARVGKEQLFSDLSLPEVPIAVPSRGSSLFAGTVSTTLGRDLLEQIALQGFLPLTAPSDMPQTKAAGGLKEFGLDYAADPVLSKHLARFLKRSLDNVRSSETLSAQLSAEALSGELLAPSAVLFNGGFFNADPARARVLELLRSWSSAEVRELAGSDYALAVAQGACYYGLSKLSGKGVRIKAGASRSYYLGLETTMMAIPGFKPPVKGICVVPQGMEEGTEAVLGDQEFGLVLGQEVSFRFFSSTARAGDAVGTVLPNAEKELEETAAVQTVLEPVEGLTAGEAIPVKLHSCVTEVGALELWMQHTRSDARWKLEFSVRTE</sequence>
<protein>
    <submittedName>
        <fullName evidence="4">Heat-shock protein</fullName>
    </submittedName>
</protein>
<evidence type="ECO:0000256" key="3">
    <source>
        <dbReference type="ARBA" id="ARBA00022840"/>
    </source>
</evidence>
<dbReference type="AlphaFoldDB" id="A0A8J3DD82"/>
<evidence type="ECO:0000313" key="4">
    <source>
        <dbReference type="EMBL" id="GHC12847.1"/>
    </source>
</evidence>
<dbReference type="RefSeq" id="WP_189517275.1">
    <property type="nucleotide sequence ID" value="NZ_BMXG01000030.1"/>
</dbReference>
<dbReference type="InterPro" id="IPR013126">
    <property type="entry name" value="Hsp_70_fam"/>
</dbReference>
<dbReference type="PANTHER" id="PTHR42749">
    <property type="entry name" value="CELL SHAPE-DETERMINING PROTEIN MREB"/>
    <property type="match status" value="1"/>
</dbReference>
<organism evidence="4 5">
    <name type="scientific">Cerasicoccus arenae</name>
    <dbReference type="NCBI Taxonomy" id="424488"/>
    <lineage>
        <taxon>Bacteria</taxon>
        <taxon>Pseudomonadati</taxon>
        <taxon>Verrucomicrobiota</taxon>
        <taxon>Opitutia</taxon>
        <taxon>Puniceicoccales</taxon>
        <taxon>Cerasicoccaceae</taxon>
        <taxon>Cerasicoccus</taxon>
    </lineage>
</organism>
<dbReference type="Gene3D" id="3.30.420.40">
    <property type="match status" value="2"/>
</dbReference>
<dbReference type="CDD" id="cd10170">
    <property type="entry name" value="ASKHA_NBD_HSP70"/>
    <property type="match status" value="1"/>
</dbReference>
<dbReference type="PANTHER" id="PTHR42749:SF1">
    <property type="entry name" value="CELL SHAPE-DETERMINING PROTEIN MREB"/>
    <property type="match status" value="1"/>
</dbReference>
<keyword evidence="2" id="KW-0547">Nucleotide-binding</keyword>
<accession>A0A8J3DD82</accession>
<dbReference type="Pfam" id="PF00012">
    <property type="entry name" value="HSP70"/>
    <property type="match status" value="1"/>
</dbReference>
<dbReference type="PROSITE" id="PS00297">
    <property type="entry name" value="HSP70_1"/>
    <property type="match status" value="1"/>
</dbReference>
<dbReference type="PRINTS" id="PR00301">
    <property type="entry name" value="HEATSHOCK70"/>
</dbReference>
<comment type="caution">
    <text evidence="4">The sequence shown here is derived from an EMBL/GenBank/DDBJ whole genome shotgun (WGS) entry which is preliminary data.</text>
</comment>
<keyword evidence="3" id="KW-0067">ATP-binding</keyword>
<comment type="similarity">
    <text evidence="1">Belongs to the heat shock protein 70 family.</text>
</comment>
<gene>
    <name evidence="4" type="ORF">GCM10007047_32740</name>
</gene>
<dbReference type="SUPFAM" id="SSF53067">
    <property type="entry name" value="Actin-like ATPase domain"/>
    <property type="match status" value="2"/>
</dbReference>
<dbReference type="GO" id="GO:0140662">
    <property type="term" value="F:ATP-dependent protein folding chaperone"/>
    <property type="evidence" value="ECO:0007669"/>
    <property type="project" value="InterPro"/>
</dbReference>
<proteinExistence type="inferred from homology"/>
<dbReference type="GO" id="GO:0005524">
    <property type="term" value="F:ATP binding"/>
    <property type="evidence" value="ECO:0007669"/>
    <property type="project" value="UniProtKB-KW"/>
</dbReference>
<dbReference type="InterPro" id="IPR043129">
    <property type="entry name" value="ATPase_NBD"/>
</dbReference>
<dbReference type="InterPro" id="IPR018181">
    <property type="entry name" value="Heat_shock_70_CS"/>
</dbReference>
<evidence type="ECO:0000256" key="2">
    <source>
        <dbReference type="ARBA" id="ARBA00022741"/>
    </source>
</evidence>
<evidence type="ECO:0000256" key="1">
    <source>
        <dbReference type="ARBA" id="ARBA00007381"/>
    </source>
</evidence>
<dbReference type="Proteomes" id="UP000642829">
    <property type="component" value="Unassembled WGS sequence"/>
</dbReference>
<reference evidence="4" key="1">
    <citation type="journal article" date="2014" name="Int. J. Syst. Evol. Microbiol.">
        <title>Complete genome sequence of Corynebacterium casei LMG S-19264T (=DSM 44701T), isolated from a smear-ripened cheese.</title>
        <authorList>
            <consortium name="US DOE Joint Genome Institute (JGI-PGF)"/>
            <person name="Walter F."/>
            <person name="Albersmeier A."/>
            <person name="Kalinowski J."/>
            <person name="Ruckert C."/>
        </authorList>
    </citation>
    <scope>NUCLEOTIDE SEQUENCE</scope>
    <source>
        <strain evidence="4">KCTC 12870</strain>
    </source>
</reference>